<evidence type="ECO:0000313" key="1">
    <source>
        <dbReference type="EMBL" id="KAJ9115741.1"/>
    </source>
</evidence>
<dbReference type="Proteomes" id="UP001234202">
    <property type="component" value="Unassembled WGS sequence"/>
</dbReference>
<dbReference type="EMBL" id="JASBWV010000042">
    <property type="protein sequence ID" value="KAJ9115741.1"/>
    <property type="molecule type" value="Genomic_DNA"/>
</dbReference>
<sequence>MVAILLCLTFPRLDSRMEMDDALQLAPPNRASPLEAELKASEPDVFEKFLPIYLSIGFVTQAQAIAFKQWLCELIFPYKDLRGVCWFKPESCPASSGESFTSMGRTTIPTTFEGSWIERLDGTGDQVQSWFCAVRTTQSSLNALPSSASFSFETASK</sequence>
<protein>
    <submittedName>
        <fullName evidence="1">Uncharacterized protein</fullName>
    </submittedName>
</protein>
<keyword evidence="2" id="KW-1185">Reference proteome</keyword>
<gene>
    <name evidence="1" type="ORF">QFC24_006924</name>
</gene>
<reference evidence="1" key="1">
    <citation type="submission" date="2023-04" db="EMBL/GenBank/DDBJ databases">
        <title>Draft Genome sequencing of Naganishia species isolated from polar environments using Oxford Nanopore Technology.</title>
        <authorList>
            <person name="Leo P."/>
            <person name="Venkateswaran K."/>
        </authorList>
    </citation>
    <scope>NUCLEOTIDE SEQUENCE</scope>
    <source>
        <strain evidence="1">DBVPG 5303</strain>
    </source>
</reference>
<organism evidence="1 2">
    <name type="scientific">Naganishia onofrii</name>
    <dbReference type="NCBI Taxonomy" id="1851511"/>
    <lineage>
        <taxon>Eukaryota</taxon>
        <taxon>Fungi</taxon>
        <taxon>Dikarya</taxon>
        <taxon>Basidiomycota</taxon>
        <taxon>Agaricomycotina</taxon>
        <taxon>Tremellomycetes</taxon>
        <taxon>Filobasidiales</taxon>
        <taxon>Filobasidiaceae</taxon>
        <taxon>Naganishia</taxon>
    </lineage>
</organism>
<accession>A0ACC2WX58</accession>
<evidence type="ECO:0000313" key="2">
    <source>
        <dbReference type="Proteomes" id="UP001234202"/>
    </source>
</evidence>
<name>A0ACC2WX58_9TREE</name>
<proteinExistence type="predicted"/>
<comment type="caution">
    <text evidence="1">The sequence shown here is derived from an EMBL/GenBank/DDBJ whole genome shotgun (WGS) entry which is preliminary data.</text>
</comment>